<reference evidence="5 6" key="1">
    <citation type="journal article" date="2019" name="Sci. Rep.">
        <title>A high-quality genome of Eragrostis curvula grass provides insights into Poaceae evolution and supports new strategies to enhance forage quality.</title>
        <authorList>
            <person name="Carballo J."/>
            <person name="Santos B.A.C.M."/>
            <person name="Zappacosta D."/>
            <person name="Garbus I."/>
            <person name="Selva J.P."/>
            <person name="Gallo C.A."/>
            <person name="Diaz A."/>
            <person name="Albertini E."/>
            <person name="Caccamo M."/>
            <person name="Echenique V."/>
        </authorList>
    </citation>
    <scope>NUCLEOTIDE SEQUENCE [LARGE SCALE GENOMIC DNA]</scope>
    <source>
        <strain evidence="6">cv. Victoria</strain>
        <tissue evidence="5">Leaf</tissue>
    </source>
</reference>
<dbReference type="Pfam" id="PF00304">
    <property type="entry name" value="Gamma-thionin"/>
    <property type="match status" value="1"/>
</dbReference>
<dbReference type="GO" id="GO:0006952">
    <property type="term" value="P:defense response"/>
    <property type="evidence" value="ECO:0007669"/>
    <property type="project" value="InterPro"/>
</dbReference>
<dbReference type="PRINTS" id="PR00288">
    <property type="entry name" value="PUROTHIONIN"/>
</dbReference>
<evidence type="ECO:0000313" key="6">
    <source>
        <dbReference type="Proteomes" id="UP000324897"/>
    </source>
</evidence>
<dbReference type="CDD" id="cd00107">
    <property type="entry name" value="Knot1"/>
    <property type="match status" value="1"/>
</dbReference>
<feature type="domain" description="Knottins-like" evidence="4">
    <location>
        <begin position="30"/>
        <end position="75"/>
    </location>
</feature>
<dbReference type="AlphaFoldDB" id="A0A5J9T7K1"/>
<dbReference type="PANTHER" id="PTHR33147">
    <property type="entry name" value="DEFENSIN-LIKE PROTEIN 1"/>
    <property type="match status" value="1"/>
</dbReference>
<protein>
    <recommendedName>
        <fullName evidence="4">Knottins-like domain-containing protein</fullName>
    </recommendedName>
</protein>
<dbReference type="PANTHER" id="PTHR33147:SF26">
    <property type="entry name" value="DEFENSIN-LIKE PROTEIN 7-RELATED"/>
    <property type="match status" value="1"/>
</dbReference>
<gene>
    <name evidence="5" type="ORF">EJB05_47383</name>
</gene>
<evidence type="ECO:0000256" key="3">
    <source>
        <dbReference type="SAM" id="SignalP"/>
    </source>
</evidence>
<evidence type="ECO:0000256" key="2">
    <source>
        <dbReference type="ARBA" id="ARBA00023157"/>
    </source>
</evidence>
<dbReference type="InterPro" id="IPR003614">
    <property type="entry name" value="Knottins"/>
</dbReference>
<dbReference type="OrthoDB" id="683455at2759"/>
<keyword evidence="6" id="KW-1185">Reference proteome</keyword>
<sequence length="75" mass="8245">MESSRKLFPAVAILLLIVVATDVAPVQARECEMDSSKFSGLCISAENCANVCRTEGFLDGRCSHFKRRCVCQKTC</sequence>
<dbReference type="Gramene" id="TVU07333">
    <property type="protein sequence ID" value="TVU07333"/>
    <property type="gene ID" value="EJB05_47383"/>
</dbReference>
<dbReference type="PROSITE" id="PS00940">
    <property type="entry name" value="GAMMA_THIONIN"/>
    <property type="match status" value="1"/>
</dbReference>
<dbReference type="Gene3D" id="3.30.30.10">
    <property type="entry name" value="Knottin, scorpion toxin-like"/>
    <property type="match status" value="1"/>
</dbReference>
<dbReference type="EMBL" id="RWGY01000045">
    <property type="protein sequence ID" value="TVU07333.1"/>
    <property type="molecule type" value="Genomic_DNA"/>
</dbReference>
<accession>A0A5J9T7K1</accession>
<evidence type="ECO:0000313" key="5">
    <source>
        <dbReference type="EMBL" id="TVU07333.1"/>
    </source>
</evidence>
<name>A0A5J9T7K1_9POAL</name>
<dbReference type="SUPFAM" id="SSF57095">
    <property type="entry name" value="Scorpion toxin-like"/>
    <property type="match status" value="1"/>
</dbReference>
<evidence type="ECO:0000256" key="1">
    <source>
        <dbReference type="ARBA" id="ARBA00022729"/>
    </source>
</evidence>
<dbReference type="InterPro" id="IPR008176">
    <property type="entry name" value="Defensin_plant"/>
</dbReference>
<feature type="chain" id="PRO_5023942911" description="Knottins-like domain-containing protein" evidence="3">
    <location>
        <begin position="29"/>
        <end position="75"/>
    </location>
</feature>
<dbReference type="SMART" id="SM00505">
    <property type="entry name" value="Knot1"/>
    <property type="match status" value="1"/>
</dbReference>
<feature type="signal peptide" evidence="3">
    <location>
        <begin position="1"/>
        <end position="28"/>
    </location>
</feature>
<dbReference type="InterPro" id="IPR036574">
    <property type="entry name" value="Scorpion_toxin-like_sf"/>
</dbReference>
<keyword evidence="2" id="KW-1015">Disulfide bond</keyword>
<proteinExistence type="predicted"/>
<organism evidence="5 6">
    <name type="scientific">Eragrostis curvula</name>
    <name type="common">weeping love grass</name>
    <dbReference type="NCBI Taxonomy" id="38414"/>
    <lineage>
        <taxon>Eukaryota</taxon>
        <taxon>Viridiplantae</taxon>
        <taxon>Streptophyta</taxon>
        <taxon>Embryophyta</taxon>
        <taxon>Tracheophyta</taxon>
        <taxon>Spermatophyta</taxon>
        <taxon>Magnoliopsida</taxon>
        <taxon>Liliopsida</taxon>
        <taxon>Poales</taxon>
        <taxon>Poaceae</taxon>
        <taxon>PACMAD clade</taxon>
        <taxon>Chloridoideae</taxon>
        <taxon>Eragrostideae</taxon>
        <taxon>Eragrostidinae</taxon>
        <taxon>Eragrostis</taxon>
    </lineage>
</organism>
<dbReference type="Proteomes" id="UP000324897">
    <property type="component" value="Unassembled WGS sequence"/>
</dbReference>
<keyword evidence="1 3" id="KW-0732">Signal</keyword>
<evidence type="ECO:0000259" key="4">
    <source>
        <dbReference type="SMART" id="SM00505"/>
    </source>
</evidence>
<comment type="caution">
    <text evidence="5">The sequence shown here is derived from an EMBL/GenBank/DDBJ whole genome shotgun (WGS) entry which is preliminary data.</text>
</comment>